<keyword evidence="3" id="KW-1185">Reference proteome</keyword>
<sequence length="435" mass="49091">MHHARFVDSVLTTDPAVIQDASEQLCRFSSQNRNASDSGCQLVMDLACYYNIKTGSPDTYKQLSEVAALLLQKACGSYSRTHGVSLKIGFSDVITDLIDATFQQLHTQWFALSADEQTTAAKLLQYVIHSLSTKQRVQLQQLTQLTSFSRSSILLYVTTRGVNPLFQRIRETSCPNEALLASGTFMDLLEHTTYSNLQTGSSTAYRDTAVLLSIVKLSCSGDRPADRNELEHMIQAWSMKKAAQATAPSAAAYQETKAQLDHVKRLLHKLQREQKEIERLIRFEENRLKRSVRTKTVRQLWHFPQLSAELEEIEDVHEAIDAILDSSGKKLPHFLRMIYSLPTLWIHQQRIHRLYTKIGKECVEQKLSVIPASSAKIAALTHTKLLTGRMITEYSTQIGSIKSDIKQLNDLGIAPIKFARKKPAFILNRFASKQA</sequence>
<dbReference type="Proteomes" id="UP001595896">
    <property type="component" value="Unassembled WGS sequence"/>
</dbReference>
<evidence type="ECO:0000313" key="2">
    <source>
        <dbReference type="EMBL" id="MFC4736857.1"/>
    </source>
</evidence>
<name>A0ABV9NTY7_9BACI</name>
<accession>A0ABV9NTY7</accession>
<evidence type="ECO:0000313" key="3">
    <source>
        <dbReference type="Proteomes" id="UP001595896"/>
    </source>
</evidence>
<reference evidence="3" key="1">
    <citation type="journal article" date="2019" name="Int. J. Syst. Evol. Microbiol.">
        <title>The Global Catalogue of Microorganisms (GCM) 10K type strain sequencing project: providing services to taxonomists for standard genome sequencing and annotation.</title>
        <authorList>
            <consortium name="The Broad Institute Genomics Platform"/>
            <consortium name="The Broad Institute Genome Sequencing Center for Infectious Disease"/>
            <person name="Wu L."/>
            <person name="Ma J."/>
        </authorList>
    </citation>
    <scope>NUCLEOTIDE SEQUENCE [LARGE SCALE GENOMIC DNA]</scope>
    <source>
        <strain evidence="3">JCM 12165</strain>
    </source>
</reference>
<dbReference type="EMBL" id="JBHSGK010000010">
    <property type="protein sequence ID" value="MFC4736857.1"/>
    <property type="molecule type" value="Genomic_DNA"/>
</dbReference>
<evidence type="ECO:0000256" key="1">
    <source>
        <dbReference type="SAM" id="Coils"/>
    </source>
</evidence>
<keyword evidence="1" id="KW-0175">Coiled coil</keyword>
<comment type="caution">
    <text evidence="2">The sequence shown here is derived from an EMBL/GenBank/DDBJ whole genome shotgun (WGS) entry which is preliminary data.</text>
</comment>
<proteinExistence type="predicted"/>
<gene>
    <name evidence="2" type="ORF">ACFO4L_09700</name>
</gene>
<feature type="coiled-coil region" evidence="1">
    <location>
        <begin position="253"/>
        <end position="287"/>
    </location>
</feature>
<protein>
    <submittedName>
        <fullName evidence="2">Uncharacterized protein</fullName>
    </submittedName>
</protein>
<organism evidence="2 3">
    <name type="scientific">Bacillus daqingensis</name>
    <dbReference type="NCBI Taxonomy" id="872396"/>
    <lineage>
        <taxon>Bacteria</taxon>
        <taxon>Bacillati</taxon>
        <taxon>Bacillota</taxon>
        <taxon>Bacilli</taxon>
        <taxon>Bacillales</taxon>
        <taxon>Bacillaceae</taxon>
        <taxon>Bacillus</taxon>
    </lineage>
</organism>
<dbReference type="RefSeq" id="WP_377909472.1">
    <property type="nucleotide sequence ID" value="NZ_JBHSGK010000010.1"/>
</dbReference>